<evidence type="ECO:0000256" key="2">
    <source>
        <dbReference type="SAM" id="SignalP"/>
    </source>
</evidence>
<evidence type="ECO:0000259" key="3">
    <source>
        <dbReference type="Pfam" id="PF00149"/>
    </source>
</evidence>
<dbReference type="RefSeq" id="WP_241410604.1">
    <property type="nucleotide sequence ID" value="NZ_JAKZGO010000004.1"/>
</dbReference>
<keyword evidence="6" id="KW-1185">Reference proteome</keyword>
<dbReference type="Pfam" id="PF00149">
    <property type="entry name" value="Metallophos"/>
    <property type="match status" value="1"/>
</dbReference>
<comment type="caution">
    <text evidence="5">The sequence shown here is derived from an EMBL/GenBank/DDBJ whole genome shotgun (WGS) entry which is preliminary data.</text>
</comment>
<evidence type="ECO:0000313" key="5">
    <source>
        <dbReference type="EMBL" id="MCH7413049.1"/>
    </source>
</evidence>
<dbReference type="Proteomes" id="UP001165430">
    <property type="component" value="Unassembled WGS sequence"/>
</dbReference>
<evidence type="ECO:0000259" key="4">
    <source>
        <dbReference type="Pfam" id="PF16656"/>
    </source>
</evidence>
<feature type="chain" id="PRO_5047410323" evidence="2">
    <location>
        <begin position="27"/>
        <end position="410"/>
    </location>
</feature>
<dbReference type="SUPFAM" id="SSF56300">
    <property type="entry name" value="Metallo-dependent phosphatases"/>
    <property type="match status" value="1"/>
</dbReference>
<organism evidence="5 6">
    <name type="scientific">Belliella alkalica</name>
    <dbReference type="NCBI Taxonomy" id="1730871"/>
    <lineage>
        <taxon>Bacteria</taxon>
        <taxon>Pseudomonadati</taxon>
        <taxon>Bacteroidota</taxon>
        <taxon>Cytophagia</taxon>
        <taxon>Cytophagales</taxon>
        <taxon>Cyclobacteriaceae</taxon>
        <taxon>Belliella</taxon>
    </lineage>
</organism>
<dbReference type="InterPro" id="IPR008963">
    <property type="entry name" value="Purple_acid_Pase-like_N"/>
</dbReference>
<dbReference type="InterPro" id="IPR003961">
    <property type="entry name" value="FN3_dom"/>
</dbReference>
<dbReference type="EMBL" id="JAKZGO010000004">
    <property type="protein sequence ID" value="MCH7413049.1"/>
    <property type="molecule type" value="Genomic_DNA"/>
</dbReference>
<dbReference type="PANTHER" id="PTHR22953:SF153">
    <property type="entry name" value="PURPLE ACID PHOSPHATASE"/>
    <property type="match status" value="1"/>
</dbReference>
<sequence>MKLIAYKRFNLALIFLFFFSTRFVQSAPHAFYLTWQEDPTTTITIDWHSDEADPSEISIRRKGTGEWSRVESDVLPYPFSDRLVHRASIKNLRPETSYEIKFPGSEEVYYFNTLPSSLDKRSLKIAIGGDSMHKKEWLEKTNKVVASYEPDFIIIGGDMAYENGLAENVERIYDFFDSYKNTLVTSDNRILPCIVAVGNHEVVGGYHTKHEGYEQTNSFRNRIAPYFYALFPFPGQPGYNVLDVGTYLSLIILDTEHSNPIQGIQTEWLEKTLEQRKDVIHRIPIYHVPAYPSVRKYEDKTQTLVRENWTPILEKHGIKLVFENHDHAYKRTFPILNGEINQGGIVYVGDGSWGTEPREIHDVASTWYLKKAQSVNAFTLLTLEGSQFSLISIDSEGNIIDSFPENPLAK</sequence>
<dbReference type="Gene3D" id="2.60.40.380">
    <property type="entry name" value="Purple acid phosphatase-like, N-terminal"/>
    <property type="match status" value="1"/>
</dbReference>
<dbReference type="CDD" id="cd00063">
    <property type="entry name" value="FN3"/>
    <property type="match status" value="1"/>
</dbReference>
<dbReference type="InterPro" id="IPR029052">
    <property type="entry name" value="Metallo-depent_PP-like"/>
</dbReference>
<evidence type="ECO:0000256" key="1">
    <source>
        <dbReference type="ARBA" id="ARBA00022729"/>
    </source>
</evidence>
<keyword evidence="1 2" id="KW-0732">Signal</keyword>
<feature type="domain" description="Calcineurin-like phosphoesterase" evidence="3">
    <location>
        <begin position="137"/>
        <end position="329"/>
    </location>
</feature>
<dbReference type="InterPro" id="IPR004843">
    <property type="entry name" value="Calcineurin-like_PHP"/>
</dbReference>
<dbReference type="Pfam" id="PF16656">
    <property type="entry name" value="Pur_ac_phosph_N"/>
    <property type="match status" value="1"/>
</dbReference>
<evidence type="ECO:0000313" key="6">
    <source>
        <dbReference type="Proteomes" id="UP001165430"/>
    </source>
</evidence>
<proteinExistence type="predicted"/>
<dbReference type="PANTHER" id="PTHR22953">
    <property type="entry name" value="ACID PHOSPHATASE RELATED"/>
    <property type="match status" value="1"/>
</dbReference>
<feature type="signal peptide" evidence="2">
    <location>
        <begin position="1"/>
        <end position="26"/>
    </location>
</feature>
<protein>
    <submittedName>
        <fullName evidence="5">Metallophosphoesterase family protein</fullName>
    </submittedName>
</protein>
<reference evidence="5" key="1">
    <citation type="submission" date="2022-03" db="EMBL/GenBank/DDBJ databases">
        <title>De novo assembled genomes of Belliella spp. (Cyclobacteriaceae) strains.</title>
        <authorList>
            <person name="Szabo A."/>
            <person name="Korponai K."/>
            <person name="Felfoldi T."/>
        </authorList>
    </citation>
    <scope>NUCLEOTIDE SEQUENCE</scope>
    <source>
        <strain evidence="5">DSM 111903</strain>
    </source>
</reference>
<feature type="domain" description="Purple acid phosphatase N-terminal" evidence="4">
    <location>
        <begin position="28"/>
        <end position="112"/>
    </location>
</feature>
<dbReference type="SUPFAM" id="SSF49363">
    <property type="entry name" value="Purple acid phosphatase, N-terminal domain"/>
    <property type="match status" value="1"/>
</dbReference>
<accession>A0ABS9V9Y1</accession>
<gene>
    <name evidence="5" type="ORF">MM213_06120</name>
</gene>
<dbReference type="InterPro" id="IPR015914">
    <property type="entry name" value="PAPs_N"/>
</dbReference>
<dbReference type="InterPro" id="IPR039331">
    <property type="entry name" value="PAPs-like"/>
</dbReference>
<dbReference type="Gene3D" id="3.60.21.10">
    <property type="match status" value="1"/>
</dbReference>
<name>A0ABS9V9Y1_9BACT</name>